<evidence type="ECO:0000313" key="3">
    <source>
        <dbReference type="EMBL" id="PSR86816.1"/>
    </source>
</evidence>
<evidence type="ECO:0000313" key="4">
    <source>
        <dbReference type="Proteomes" id="UP000241394"/>
    </source>
</evidence>
<proteinExistence type="predicted"/>
<protein>
    <submittedName>
        <fullName evidence="3">Myosin-4 like</fullName>
    </submittedName>
</protein>
<gene>
    <name evidence="3" type="ORF">CEY00_Acc32441</name>
</gene>
<dbReference type="InParanoid" id="A0A2R6P837"/>
<dbReference type="AlphaFoldDB" id="A0A2R6P837"/>
<dbReference type="Proteomes" id="UP000241394">
    <property type="component" value="Chromosome LG28"/>
</dbReference>
<dbReference type="STRING" id="1590841.A0A2R6P837"/>
<accession>A0A2R6P837</accession>
<feature type="coiled-coil region" evidence="1">
    <location>
        <begin position="108"/>
        <end position="161"/>
    </location>
</feature>
<name>A0A2R6P837_ACTCC</name>
<evidence type="ECO:0000256" key="2">
    <source>
        <dbReference type="SAM" id="MobiDB-lite"/>
    </source>
</evidence>
<keyword evidence="4" id="KW-1185">Reference proteome</keyword>
<dbReference type="OrthoDB" id="1921697at2759"/>
<evidence type="ECO:0000256" key="1">
    <source>
        <dbReference type="SAM" id="Coils"/>
    </source>
</evidence>
<dbReference type="FunCoup" id="A0A2R6P837">
    <property type="interactions" value="387"/>
</dbReference>
<organism evidence="3 4">
    <name type="scientific">Actinidia chinensis var. chinensis</name>
    <name type="common">Chinese soft-hair kiwi</name>
    <dbReference type="NCBI Taxonomy" id="1590841"/>
    <lineage>
        <taxon>Eukaryota</taxon>
        <taxon>Viridiplantae</taxon>
        <taxon>Streptophyta</taxon>
        <taxon>Embryophyta</taxon>
        <taxon>Tracheophyta</taxon>
        <taxon>Spermatophyta</taxon>
        <taxon>Magnoliopsida</taxon>
        <taxon>eudicotyledons</taxon>
        <taxon>Gunneridae</taxon>
        <taxon>Pentapetalae</taxon>
        <taxon>asterids</taxon>
        <taxon>Ericales</taxon>
        <taxon>Actinidiaceae</taxon>
        <taxon>Actinidia</taxon>
    </lineage>
</organism>
<feature type="compositionally biased region" description="Basic residues" evidence="2">
    <location>
        <begin position="25"/>
        <end position="35"/>
    </location>
</feature>
<dbReference type="PANTHER" id="PTHR35468:SF1">
    <property type="entry name" value="MYOSIN-LIKE PROTEIN"/>
    <property type="match status" value="1"/>
</dbReference>
<comment type="caution">
    <text evidence="3">The sequence shown here is derived from an EMBL/GenBank/DDBJ whole genome shotgun (WGS) entry which is preliminary data.</text>
</comment>
<dbReference type="OMA" id="NIGCSRH"/>
<dbReference type="Gramene" id="PSR86816">
    <property type="protein sequence ID" value="PSR86816"/>
    <property type="gene ID" value="CEY00_Acc32441"/>
</dbReference>
<reference evidence="4" key="2">
    <citation type="journal article" date="2018" name="BMC Genomics">
        <title>A manually annotated Actinidia chinensis var. chinensis (kiwifruit) genome highlights the challenges associated with draft genomes and gene prediction in plants.</title>
        <authorList>
            <person name="Pilkington S.M."/>
            <person name="Crowhurst R."/>
            <person name="Hilario E."/>
            <person name="Nardozza S."/>
            <person name="Fraser L."/>
            <person name="Peng Y."/>
            <person name="Gunaseelan K."/>
            <person name="Simpson R."/>
            <person name="Tahir J."/>
            <person name="Deroles S.C."/>
            <person name="Templeton K."/>
            <person name="Luo Z."/>
            <person name="Davy M."/>
            <person name="Cheng C."/>
            <person name="McNeilage M."/>
            <person name="Scaglione D."/>
            <person name="Liu Y."/>
            <person name="Zhang Q."/>
            <person name="Datson P."/>
            <person name="De Silva N."/>
            <person name="Gardiner S.E."/>
            <person name="Bassett H."/>
            <person name="Chagne D."/>
            <person name="McCallum J."/>
            <person name="Dzierzon H."/>
            <person name="Deng C."/>
            <person name="Wang Y.Y."/>
            <person name="Barron L."/>
            <person name="Manako K."/>
            <person name="Bowen J."/>
            <person name="Foster T.M."/>
            <person name="Erridge Z.A."/>
            <person name="Tiffin H."/>
            <person name="Waite C.N."/>
            <person name="Davies K.M."/>
            <person name="Grierson E.P."/>
            <person name="Laing W.A."/>
            <person name="Kirk R."/>
            <person name="Chen X."/>
            <person name="Wood M."/>
            <person name="Montefiori M."/>
            <person name="Brummell D.A."/>
            <person name="Schwinn K.E."/>
            <person name="Catanach A."/>
            <person name="Fullerton C."/>
            <person name="Li D."/>
            <person name="Meiyalaghan S."/>
            <person name="Nieuwenhuizen N."/>
            <person name="Read N."/>
            <person name="Prakash R."/>
            <person name="Hunter D."/>
            <person name="Zhang H."/>
            <person name="McKenzie M."/>
            <person name="Knabel M."/>
            <person name="Harris A."/>
            <person name="Allan A.C."/>
            <person name="Gleave A."/>
            <person name="Chen A."/>
            <person name="Janssen B.J."/>
            <person name="Plunkett B."/>
            <person name="Ampomah-Dwamena C."/>
            <person name="Voogd C."/>
            <person name="Leif D."/>
            <person name="Lafferty D."/>
            <person name="Souleyre E.J.F."/>
            <person name="Varkonyi-Gasic E."/>
            <person name="Gambi F."/>
            <person name="Hanley J."/>
            <person name="Yao J.L."/>
            <person name="Cheung J."/>
            <person name="David K.M."/>
            <person name="Warren B."/>
            <person name="Marsh K."/>
            <person name="Snowden K.C."/>
            <person name="Lin-Wang K."/>
            <person name="Brian L."/>
            <person name="Martinez-Sanchez M."/>
            <person name="Wang M."/>
            <person name="Ileperuma N."/>
            <person name="Macnee N."/>
            <person name="Campin R."/>
            <person name="McAtee P."/>
            <person name="Drummond R.S.M."/>
            <person name="Espley R.V."/>
            <person name="Ireland H.S."/>
            <person name="Wu R."/>
            <person name="Atkinson R.G."/>
            <person name="Karunairetnam S."/>
            <person name="Bulley S."/>
            <person name="Chunkath S."/>
            <person name="Hanley Z."/>
            <person name="Storey R."/>
            <person name="Thrimawithana A.H."/>
            <person name="Thomson S."/>
            <person name="David C."/>
            <person name="Testolin R."/>
            <person name="Huang H."/>
            <person name="Hellens R.P."/>
            <person name="Schaffer R.J."/>
        </authorList>
    </citation>
    <scope>NUCLEOTIDE SEQUENCE [LARGE SCALE GENOMIC DNA]</scope>
    <source>
        <strain evidence="4">cv. Red5</strain>
    </source>
</reference>
<sequence length="467" mass="53644">MSITATRRPKLPPPPSPKILNLPRRSCRKQSRKPAGKPLVSGEIRENCKGRLEALFDEERVFSRTVPVVLLGGGERRERVEETESWRFQAEILRAECNFLRVEREFALKKLERNRVQMKRTLRSAVQTLGRKKIYQGKNANTVLEEEIGDLEEKLEELQRSSGIKDFEVRECSNFDKKACLLQRRLEKLGGLVDEKCAKEMRVVAEARFSITKNDKINDESFDSGNKSNIKFTDVITDSFDSKTEYAGGGTKKENGGTVQGDETTLNDEKKCSGRCKSMVRRIVEQVRAETEQWSQMQEMLGQVREEMEELQASRDFWEDRALNSEFEIQSLRSKVREWRQKSLAFETKTNELQTEISVLKGEVDKLRNEKSGEMLTKTKDLAPLSLGEQIAKEKRVLICRLKENYHANDRGSKSEMLGDGRKKAQLLVPKRLPFQDIGNSSHKPRQKSKAIFPLHFLVPSDTQKSC</sequence>
<dbReference type="EMBL" id="NKQK01000028">
    <property type="protein sequence ID" value="PSR86816.1"/>
    <property type="molecule type" value="Genomic_DNA"/>
</dbReference>
<dbReference type="PANTHER" id="PTHR35468">
    <property type="entry name" value="MYOSIN-LIKE PROTEIN"/>
    <property type="match status" value="1"/>
</dbReference>
<keyword evidence="1" id="KW-0175">Coiled coil</keyword>
<feature type="region of interest" description="Disordered" evidence="2">
    <location>
        <begin position="245"/>
        <end position="266"/>
    </location>
</feature>
<feature type="region of interest" description="Disordered" evidence="2">
    <location>
        <begin position="1"/>
        <end position="40"/>
    </location>
</feature>
<reference evidence="3 4" key="1">
    <citation type="submission" date="2017-07" db="EMBL/GenBank/DDBJ databases">
        <title>An improved, manually edited Actinidia chinensis var. chinensis (kiwifruit) genome highlights the challenges associated with draft genomes and gene prediction in plants.</title>
        <authorList>
            <person name="Pilkington S."/>
            <person name="Crowhurst R."/>
            <person name="Hilario E."/>
            <person name="Nardozza S."/>
            <person name="Fraser L."/>
            <person name="Peng Y."/>
            <person name="Gunaseelan K."/>
            <person name="Simpson R."/>
            <person name="Tahir J."/>
            <person name="Deroles S."/>
            <person name="Templeton K."/>
            <person name="Luo Z."/>
            <person name="Davy M."/>
            <person name="Cheng C."/>
            <person name="Mcneilage M."/>
            <person name="Scaglione D."/>
            <person name="Liu Y."/>
            <person name="Zhang Q."/>
            <person name="Datson P."/>
            <person name="De Silva N."/>
            <person name="Gardiner S."/>
            <person name="Bassett H."/>
            <person name="Chagne D."/>
            <person name="Mccallum J."/>
            <person name="Dzierzon H."/>
            <person name="Deng C."/>
            <person name="Wang Y.-Y."/>
            <person name="Barron N."/>
            <person name="Manako K."/>
            <person name="Bowen J."/>
            <person name="Foster T."/>
            <person name="Erridge Z."/>
            <person name="Tiffin H."/>
            <person name="Waite C."/>
            <person name="Davies K."/>
            <person name="Grierson E."/>
            <person name="Laing W."/>
            <person name="Kirk R."/>
            <person name="Chen X."/>
            <person name="Wood M."/>
            <person name="Montefiori M."/>
            <person name="Brummell D."/>
            <person name="Schwinn K."/>
            <person name="Catanach A."/>
            <person name="Fullerton C."/>
            <person name="Li D."/>
            <person name="Meiyalaghan S."/>
            <person name="Nieuwenhuizen N."/>
            <person name="Read N."/>
            <person name="Prakash R."/>
            <person name="Hunter D."/>
            <person name="Zhang H."/>
            <person name="Mckenzie M."/>
            <person name="Knabel M."/>
            <person name="Harris A."/>
            <person name="Allan A."/>
            <person name="Chen A."/>
            <person name="Janssen B."/>
            <person name="Plunkett B."/>
            <person name="Dwamena C."/>
            <person name="Voogd C."/>
            <person name="Leif D."/>
            <person name="Lafferty D."/>
            <person name="Souleyre E."/>
            <person name="Varkonyi-Gasic E."/>
            <person name="Gambi F."/>
            <person name="Hanley J."/>
            <person name="Yao J.-L."/>
            <person name="Cheung J."/>
            <person name="David K."/>
            <person name="Warren B."/>
            <person name="Marsh K."/>
            <person name="Snowden K."/>
            <person name="Lin-Wang K."/>
            <person name="Brian L."/>
            <person name="Martinez-Sanchez M."/>
            <person name="Wang M."/>
            <person name="Ileperuma N."/>
            <person name="Macnee N."/>
            <person name="Campin R."/>
            <person name="Mcatee P."/>
            <person name="Drummond R."/>
            <person name="Espley R."/>
            <person name="Ireland H."/>
            <person name="Wu R."/>
            <person name="Atkinson R."/>
            <person name="Karunairetnam S."/>
            <person name="Bulley S."/>
            <person name="Chunkath S."/>
            <person name="Hanley Z."/>
            <person name="Storey R."/>
            <person name="Thrimawithana A."/>
            <person name="Thomson S."/>
            <person name="David C."/>
            <person name="Testolin R."/>
        </authorList>
    </citation>
    <scope>NUCLEOTIDE SEQUENCE [LARGE SCALE GENOMIC DNA]</scope>
    <source>
        <strain evidence="4">cv. Red5</strain>
        <tissue evidence="3">Young leaf</tissue>
    </source>
</reference>